<dbReference type="InterPro" id="IPR011990">
    <property type="entry name" value="TPR-like_helical_dom_sf"/>
</dbReference>
<keyword evidence="9" id="KW-0627">Porphyrin biosynthesis</keyword>
<gene>
    <name evidence="12" type="ORF">SAMN02745130_01988</name>
</gene>
<evidence type="ECO:0000259" key="11">
    <source>
        <dbReference type="Pfam" id="PF07219"/>
    </source>
</evidence>
<accession>A0A1T4WQ69</accession>
<comment type="pathway">
    <text evidence="3">Porphyrin-containing compound metabolism; protoheme biosynthesis.</text>
</comment>
<comment type="subcellular location">
    <subcellularLocation>
        <location evidence="2">Cell inner membrane</location>
        <topology evidence="2">Multi-pass membrane protein</topology>
    </subcellularLocation>
</comment>
<dbReference type="NCBIfam" id="TIGR00540">
    <property type="entry name" value="TPR_hemY_coli"/>
    <property type="match status" value="1"/>
</dbReference>
<keyword evidence="7 10" id="KW-1133">Transmembrane helix</keyword>
<dbReference type="STRING" id="92487.SAMN02745130_01988"/>
<evidence type="ECO:0000256" key="1">
    <source>
        <dbReference type="ARBA" id="ARBA00002962"/>
    </source>
</evidence>
<evidence type="ECO:0000256" key="7">
    <source>
        <dbReference type="ARBA" id="ARBA00022989"/>
    </source>
</evidence>
<dbReference type="UniPathway" id="UPA00252"/>
<proteinExistence type="predicted"/>
<evidence type="ECO:0000256" key="3">
    <source>
        <dbReference type="ARBA" id="ARBA00004744"/>
    </source>
</evidence>
<keyword evidence="5" id="KW-0997">Cell inner membrane</keyword>
<reference evidence="12 13" key="1">
    <citation type="submission" date="2017-02" db="EMBL/GenBank/DDBJ databases">
        <authorList>
            <person name="Peterson S.W."/>
        </authorList>
    </citation>
    <scope>NUCLEOTIDE SEQUENCE [LARGE SCALE GENOMIC DNA]</scope>
    <source>
        <strain evidence="12 13">ATCC 49788</strain>
    </source>
</reference>
<evidence type="ECO:0000256" key="4">
    <source>
        <dbReference type="ARBA" id="ARBA00022475"/>
    </source>
</evidence>
<organism evidence="12 13">
    <name type="scientific">Thiothrix eikelboomii</name>
    <dbReference type="NCBI Taxonomy" id="92487"/>
    <lineage>
        <taxon>Bacteria</taxon>
        <taxon>Pseudomonadati</taxon>
        <taxon>Pseudomonadota</taxon>
        <taxon>Gammaproteobacteria</taxon>
        <taxon>Thiotrichales</taxon>
        <taxon>Thiotrichaceae</taxon>
        <taxon>Thiothrix</taxon>
    </lineage>
</organism>
<dbReference type="Gene3D" id="1.25.40.10">
    <property type="entry name" value="Tetratricopeptide repeat domain"/>
    <property type="match status" value="2"/>
</dbReference>
<keyword evidence="4" id="KW-1003">Cell membrane</keyword>
<dbReference type="GO" id="GO:0042168">
    <property type="term" value="P:heme metabolic process"/>
    <property type="evidence" value="ECO:0007669"/>
    <property type="project" value="InterPro"/>
</dbReference>
<comment type="function">
    <text evidence="1">Involved in a late step of protoheme IX synthesis.</text>
</comment>
<dbReference type="GO" id="GO:0005886">
    <property type="term" value="C:plasma membrane"/>
    <property type="evidence" value="ECO:0007669"/>
    <property type="project" value="UniProtKB-SubCell"/>
</dbReference>
<evidence type="ECO:0000313" key="13">
    <source>
        <dbReference type="Proteomes" id="UP000190460"/>
    </source>
</evidence>
<dbReference type="Pfam" id="PF07219">
    <property type="entry name" value="HemY_N"/>
    <property type="match status" value="1"/>
</dbReference>
<dbReference type="InterPro" id="IPR010817">
    <property type="entry name" value="HemY_N"/>
</dbReference>
<evidence type="ECO:0000256" key="9">
    <source>
        <dbReference type="ARBA" id="ARBA00023244"/>
    </source>
</evidence>
<dbReference type="AlphaFoldDB" id="A0A1T4WQ69"/>
<dbReference type="Proteomes" id="UP000190460">
    <property type="component" value="Unassembled WGS sequence"/>
</dbReference>
<dbReference type="SUPFAM" id="SSF48452">
    <property type="entry name" value="TPR-like"/>
    <property type="match status" value="2"/>
</dbReference>
<dbReference type="EMBL" id="FUYB01000008">
    <property type="protein sequence ID" value="SKA79399.1"/>
    <property type="molecule type" value="Genomic_DNA"/>
</dbReference>
<dbReference type="OrthoDB" id="7053339at2"/>
<keyword evidence="8 10" id="KW-0472">Membrane</keyword>
<evidence type="ECO:0000256" key="8">
    <source>
        <dbReference type="ARBA" id="ARBA00023136"/>
    </source>
</evidence>
<evidence type="ECO:0000256" key="10">
    <source>
        <dbReference type="SAM" id="Phobius"/>
    </source>
</evidence>
<feature type="transmembrane region" description="Helical" evidence="10">
    <location>
        <begin position="40"/>
        <end position="63"/>
    </location>
</feature>
<keyword evidence="13" id="KW-1185">Reference proteome</keyword>
<evidence type="ECO:0000256" key="2">
    <source>
        <dbReference type="ARBA" id="ARBA00004429"/>
    </source>
</evidence>
<dbReference type="RefSeq" id="WP_078922456.1">
    <property type="nucleotide sequence ID" value="NZ_FUYB01000008.1"/>
</dbReference>
<name>A0A1T4WQ69_9GAMM</name>
<evidence type="ECO:0000313" key="12">
    <source>
        <dbReference type="EMBL" id="SKA79399.1"/>
    </source>
</evidence>
<protein>
    <submittedName>
        <fullName evidence="12">HemY protein</fullName>
    </submittedName>
</protein>
<evidence type="ECO:0000256" key="6">
    <source>
        <dbReference type="ARBA" id="ARBA00022692"/>
    </source>
</evidence>
<sequence length="422" mass="47619">MIRFILFCLLIGLGGFWLAQQVLAHSGPSFIKWGGQVYELTTATLAALVLLACIAFYILISLLRELFGLRRRFHRLRDHRLHTKANRSLNQGLIQLTEGHWDKAEQLLTEHAERSETPLLNYLGAARAAHMRDAPERRDELLKKAIESDNSAQIAVGVSQAEMQLSAEQLEQAHATLLNLRALAPKNAYVLKLLAKVLYKQQNWEALLELLPELQKQNLLNSENMSNVQAATLVGLFGKYAEQKNTEKLQTLWKKLPPSIREQAEAMYVYAASLHQAGADNLAEQFITSVHTKTWQAKLADLYGRIQHSSLPMAVQNAEKWLAQQPSNPVSLLLLARLHRQQKLWGVAKSYYETSLNQAPDPEAYLELAELLEIMGETGNAEHCYRLGLRYCIRQQGERLVLAASQRPKKAAEGTYQPAPTF</sequence>
<feature type="domain" description="HemY N-terminal" evidence="11">
    <location>
        <begin position="31"/>
        <end position="132"/>
    </location>
</feature>
<dbReference type="InterPro" id="IPR005254">
    <property type="entry name" value="Heme_biosyn_assoc_TPR_pro"/>
</dbReference>
<dbReference type="GO" id="GO:0006779">
    <property type="term" value="P:porphyrin-containing compound biosynthetic process"/>
    <property type="evidence" value="ECO:0007669"/>
    <property type="project" value="UniProtKB-KW"/>
</dbReference>
<evidence type="ECO:0000256" key="5">
    <source>
        <dbReference type="ARBA" id="ARBA00022519"/>
    </source>
</evidence>
<keyword evidence="6 10" id="KW-0812">Transmembrane</keyword>